<sequence>MKTVYYHVGYNPLLWSIGRLTKSIYNVANHIIREEIFPKEKRVPDVDELENKILQSSMRDGYKSLPRDTGRLVLEILIKKWQRYKKSLEEWEKYHLSEKPEPPFYRKRSGVYLIPFKGNQLKQSGEFLEFPLLGSFPVPQVNTAKIRSAAFIPSWSGFRLRIDYEA</sequence>
<accession>A0ABY6GMZ6</accession>
<dbReference type="EMBL" id="OP413838">
    <property type="protein sequence ID" value="UYL64797.1"/>
    <property type="molecule type" value="Genomic_DNA"/>
</dbReference>
<name>A0ABY6GMZ6_9CAUD</name>
<dbReference type="Proteomes" id="UP001156193">
    <property type="component" value="Segment"/>
</dbReference>
<gene>
    <name evidence="1" type="ORF">OFDIEDLO_00001</name>
</gene>
<proteinExistence type="predicted"/>
<reference evidence="1 2" key="1">
    <citation type="submission" date="2022-09" db="EMBL/GenBank/DDBJ databases">
        <title>Evolutionary Diversification of Methanotrophic Ca. Methanophagales (ANME-1) and Their Expansive Virome.</title>
        <authorList>
            <person name="Laso-Perez R."/>
            <person name="Wu F."/>
            <person name="Cremiere A."/>
            <person name="Speth D."/>
            <person name="Magyar J.S."/>
            <person name="Krupovic M."/>
            <person name="Orphan V.J."/>
        </authorList>
    </citation>
    <scope>NUCLEOTIDE SEQUENCE [LARGE SCALE GENOMIC DNA]</scope>
    <source>
        <strain evidence="1">PBV299</strain>
    </source>
</reference>
<organism evidence="1 2">
    <name type="scientific">Methanophagales virus PBV299</name>
    <dbReference type="NCBI Taxonomy" id="2987730"/>
    <lineage>
        <taxon>Viruses</taxon>
        <taxon>Duplodnaviria</taxon>
        <taxon>Heunggongvirae</taxon>
        <taxon>Uroviricota</taxon>
        <taxon>Caudoviricetes</taxon>
        <taxon>Nakonvirales</taxon>
        <taxon>Ahpuchviridae</taxon>
        <taxon>Kisinvirus</taxon>
        <taxon>Kisinvirus pescaderoense</taxon>
    </lineage>
</organism>
<keyword evidence="2" id="KW-1185">Reference proteome</keyword>
<protein>
    <recommendedName>
        <fullName evidence="3">Transposase</fullName>
    </recommendedName>
</protein>
<evidence type="ECO:0008006" key="3">
    <source>
        <dbReference type="Google" id="ProtNLM"/>
    </source>
</evidence>
<evidence type="ECO:0000313" key="1">
    <source>
        <dbReference type="EMBL" id="UYL64797.1"/>
    </source>
</evidence>
<evidence type="ECO:0000313" key="2">
    <source>
        <dbReference type="Proteomes" id="UP001156193"/>
    </source>
</evidence>